<gene>
    <name evidence="3" type="ORF">BEMITA_LOCUS4034</name>
</gene>
<evidence type="ECO:0000259" key="2">
    <source>
        <dbReference type="Pfam" id="PF10545"/>
    </source>
</evidence>
<feature type="region of interest" description="Disordered" evidence="1">
    <location>
        <begin position="29"/>
        <end position="112"/>
    </location>
</feature>
<evidence type="ECO:0000313" key="4">
    <source>
        <dbReference type="Proteomes" id="UP001152759"/>
    </source>
</evidence>
<accession>A0A9P0A5N8</accession>
<dbReference type="Proteomes" id="UP001152759">
    <property type="component" value="Chromosome 2"/>
</dbReference>
<dbReference type="InterPro" id="IPR006578">
    <property type="entry name" value="MADF-dom"/>
</dbReference>
<reference evidence="3" key="1">
    <citation type="submission" date="2021-12" db="EMBL/GenBank/DDBJ databases">
        <authorList>
            <person name="King R."/>
        </authorList>
    </citation>
    <scope>NUCLEOTIDE SEQUENCE</scope>
</reference>
<dbReference type="PANTHER" id="PTHR21505:SF12">
    <property type="entry name" value="MADF DOMAIN-CONTAINING PROTEIN-RELATED"/>
    <property type="match status" value="1"/>
</dbReference>
<name>A0A9P0A5N8_BEMTA</name>
<proteinExistence type="predicted"/>
<protein>
    <recommendedName>
        <fullName evidence="2">MADF domain-containing protein</fullName>
    </recommendedName>
</protein>
<dbReference type="SMART" id="SM00595">
    <property type="entry name" value="MADF"/>
    <property type="match status" value="1"/>
</dbReference>
<feature type="domain" description="MADF" evidence="2">
    <location>
        <begin position="120"/>
        <end position="212"/>
    </location>
</feature>
<sequence>MDKNSLKYVLINGKPVLVRFTPSTQAPLIKNQNITLRPATGPEKNDPLPPSQKKQNITIRPATGPENNDPPPPSQKNQNITIRPATGPENNDPPPPSQKPAKKKPPTDKDKWNPEQTLELIMAVKEHPSLYDTKSETFHNRVKREESWSMVSKQVSLFKEGTTVDDVKAKWHSLRTQFAAEQKKVRESTGTGAAGGKKGYTPSMKFYHEIYFIKEFIDARRTVDNSESEDIFDAIIRQEEEEDGIVHESKKLPGPPIKRRKSNPSVSDSQFAEALKQTGSALETLAKNKSEKSTPAATEKAKDHFDVIGSYVASKLRSMDPEDATRAENRIMTVLIEQHK</sequence>
<evidence type="ECO:0000256" key="1">
    <source>
        <dbReference type="SAM" id="MobiDB-lite"/>
    </source>
</evidence>
<feature type="region of interest" description="Disordered" evidence="1">
    <location>
        <begin position="244"/>
        <end position="271"/>
    </location>
</feature>
<dbReference type="EMBL" id="OU963863">
    <property type="protein sequence ID" value="CAH0384738.1"/>
    <property type="molecule type" value="Genomic_DNA"/>
</dbReference>
<evidence type="ECO:0000313" key="3">
    <source>
        <dbReference type="EMBL" id="CAH0384738.1"/>
    </source>
</evidence>
<keyword evidence="4" id="KW-1185">Reference proteome</keyword>
<dbReference type="AlphaFoldDB" id="A0A9P0A5N8"/>
<organism evidence="3 4">
    <name type="scientific">Bemisia tabaci</name>
    <name type="common">Sweetpotato whitefly</name>
    <name type="synonym">Aleurodes tabaci</name>
    <dbReference type="NCBI Taxonomy" id="7038"/>
    <lineage>
        <taxon>Eukaryota</taxon>
        <taxon>Metazoa</taxon>
        <taxon>Ecdysozoa</taxon>
        <taxon>Arthropoda</taxon>
        <taxon>Hexapoda</taxon>
        <taxon>Insecta</taxon>
        <taxon>Pterygota</taxon>
        <taxon>Neoptera</taxon>
        <taxon>Paraneoptera</taxon>
        <taxon>Hemiptera</taxon>
        <taxon>Sternorrhyncha</taxon>
        <taxon>Aleyrodoidea</taxon>
        <taxon>Aleyrodidae</taxon>
        <taxon>Aleyrodinae</taxon>
        <taxon>Bemisia</taxon>
    </lineage>
</organism>
<dbReference type="PANTHER" id="PTHR21505">
    <property type="entry name" value="MADF DOMAIN-CONTAINING PROTEIN-RELATED"/>
    <property type="match status" value="1"/>
</dbReference>
<dbReference type="Pfam" id="PF10545">
    <property type="entry name" value="MADF_DNA_bdg"/>
    <property type="match status" value="1"/>
</dbReference>